<dbReference type="InterPro" id="IPR000717">
    <property type="entry name" value="PCI_dom"/>
</dbReference>
<dbReference type="EMBL" id="KV454487">
    <property type="protein sequence ID" value="ODV59234.1"/>
    <property type="molecule type" value="Genomic_DNA"/>
</dbReference>
<proteinExistence type="predicted"/>
<name>A0A1D2VC02_9ASCO</name>
<dbReference type="GO" id="GO:0008541">
    <property type="term" value="C:proteasome regulatory particle, lid subcomplex"/>
    <property type="evidence" value="ECO:0007669"/>
    <property type="project" value="UniProtKB-ARBA"/>
</dbReference>
<evidence type="ECO:0000313" key="3">
    <source>
        <dbReference type="Proteomes" id="UP000095038"/>
    </source>
</evidence>
<feature type="domain" description="PCI" evidence="1">
    <location>
        <begin position="213"/>
        <end position="293"/>
    </location>
</feature>
<dbReference type="SUPFAM" id="SSF46785">
    <property type="entry name" value="Winged helix' DNA-binding domain"/>
    <property type="match status" value="1"/>
</dbReference>
<dbReference type="AlphaFoldDB" id="A0A1D2VC02"/>
<dbReference type="Gene3D" id="1.10.10.10">
    <property type="entry name" value="Winged helix-like DNA-binding domain superfamily/Winged helix DNA-binding domain"/>
    <property type="match status" value="1"/>
</dbReference>
<dbReference type="InterPro" id="IPR036390">
    <property type="entry name" value="WH_DNA-bd_sf"/>
</dbReference>
<evidence type="ECO:0000259" key="1">
    <source>
        <dbReference type="Pfam" id="PF01399"/>
    </source>
</evidence>
<evidence type="ECO:0000313" key="2">
    <source>
        <dbReference type="EMBL" id="ODV59234.1"/>
    </source>
</evidence>
<organism evidence="2 3">
    <name type="scientific">Ascoidea rubescens DSM 1968</name>
    <dbReference type="NCBI Taxonomy" id="1344418"/>
    <lineage>
        <taxon>Eukaryota</taxon>
        <taxon>Fungi</taxon>
        <taxon>Dikarya</taxon>
        <taxon>Ascomycota</taxon>
        <taxon>Saccharomycotina</taxon>
        <taxon>Saccharomycetes</taxon>
        <taxon>Ascoideaceae</taxon>
        <taxon>Ascoidea</taxon>
    </lineage>
</organism>
<dbReference type="Proteomes" id="UP000095038">
    <property type="component" value="Unassembled WGS sequence"/>
</dbReference>
<accession>A0A1D2VC02</accession>
<dbReference type="GeneID" id="30968841"/>
<reference evidence="3" key="1">
    <citation type="submission" date="2016-05" db="EMBL/GenBank/DDBJ databases">
        <title>Comparative genomics of biotechnologically important yeasts.</title>
        <authorList>
            <consortium name="DOE Joint Genome Institute"/>
            <person name="Riley R."/>
            <person name="Haridas S."/>
            <person name="Wolfe K.H."/>
            <person name="Lopes M.R."/>
            <person name="Hittinger C.T."/>
            <person name="Goker M."/>
            <person name="Salamov A."/>
            <person name="Wisecaver J."/>
            <person name="Long T.M."/>
            <person name="Aerts A.L."/>
            <person name="Barry K."/>
            <person name="Choi C."/>
            <person name="Clum A."/>
            <person name="Coughlan A.Y."/>
            <person name="Deshpande S."/>
            <person name="Douglass A.P."/>
            <person name="Hanson S.J."/>
            <person name="Klenk H.-P."/>
            <person name="Labutti K."/>
            <person name="Lapidus A."/>
            <person name="Lindquist E."/>
            <person name="Lipzen A."/>
            <person name="Meier-Kolthoff J.P."/>
            <person name="Ohm R.A."/>
            <person name="Otillar R.P."/>
            <person name="Pangilinan J."/>
            <person name="Peng Y."/>
            <person name="Rokas A."/>
            <person name="Rosa C.A."/>
            <person name="Scheuner C."/>
            <person name="Sibirny A.A."/>
            <person name="Slot J.C."/>
            <person name="Stielow J.B."/>
            <person name="Sun H."/>
            <person name="Kurtzman C.P."/>
            <person name="Blackwell M."/>
            <person name="Grigoriev I.V."/>
            <person name="Jeffries T.W."/>
        </authorList>
    </citation>
    <scope>NUCLEOTIDE SEQUENCE [LARGE SCALE GENOMIC DNA]</scope>
    <source>
        <strain evidence="3">DSM 1968</strain>
    </source>
</reference>
<dbReference type="InParanoid" id="A0A1D2VC02"/>
<gene>
    <name evidence="2" type="ORF">ASCRUDRAFT_9629</name>
</gene>
<dbReference type="InterPro" id="IPR036388">
    <property type="entry name" value="WH-like_DNA-bd_sf"/>
</dbReference>
<dbReference type="Pfam" id="PF01399">
    <property type="entry name" value="PCI"/>
    <property type="match status" value="1"/>
</dbReference>
<protein>
    <recommendedName>
        <fullName evidence="1">PCI domain-containing protein</fullName>
    </recommendedName>
</protein>
<keyword evidence="3" id="KW-1185">Reference proteome</keyword>
<sequence>MQAVNASYAHLKSLIENNIVNDLPLDREIESEISKNILILNNLLINSYQSNSITALLVNQFQLKYNLEILNTVFILFNSSDFIKSSTRFLNLINGLQKIENFNNNIPLYNILTNSLNTIINLFLFNPILDLRKSKVLSSIFSIQATYISANNNNNNNLNNVLNQFKCLQFIDTESILSYQTQIFDHLNNNHTENEQDFLRILFKNQNVKIQFQRNLFQSFFEYNVSLLPEYYSKIGLQHLLSFFGFNEKNKKIFNEKFNINIDFDIVLFISKMINDGRLQGKIDQPRDLLLFEQDLDTNRDYGTFILDWQKNKIGLFFINLEDIIAKIEASYEITAVSASNPAPNPAPPSTAL</sequence>
<dbReference type="RefSeq" id="XP_020045541.1">
    <property type="nucleotide sequence ID" value="XM_020195205.1"/>
</dbReference>